<protein>
    <recommendedName>
        <fullName evidence="2">FAR1 domain-containing protein</fullName>
    </recommendedName>
</protein>
<evidence type="ECO:0000259" key="2">
    <source>
        <dbReference type="Pfam" id="PF03101"/>
    </source>
</evidence>
<feature type="compositionally biased region" description="Low complexity" evidence="1">
    <location>
        <begin position="98"/>
        <end position="111"/>
    </location>
</feature>
<evidence type="ECO:0000313" key="3">
    <source>
        <dbReference type="EMBL" id="KAF9331816.1"/>
    </source>
</evidence>
<feature type="compositionally biased region" description="Acidic residues" evidence="1">
    <location>
        <begin position="377"/>
        <end position="387"/>
    </location>
</feature>
<organism evidence="3 4">
    <name type="scientific">Podila minutissima</name>
    <dbReference type="NCBI Taxonomy" id="64525"/>
    <lineage>
        <taxon>Eukaryota</taxon>
        <taxon>Fungi</taxon>
        <taxon>Fungi incertae sedis</taxon>
        <taxon>Mucoromycota</taxon>
        <taxon>Mortierellomycotina</taxon>
        <taxon>Mortierellomycetes</taxon>
        <taxon>Mortierellales</taxon>
        <taxon>Mortierellaceae</taxon>
        <taxon>Podila</taxon>
    </lineage>
</organism>
<feature type="region of interest" description="Disordered" evidence="1">
    <location>
        <begin position="91"/>
        <end position="122"/>
    </location>
</feature>
<feature type="domain" description="FAR1" evidence="2">
    <location>
        <begin position="244"/>
        <end position="333"/>
    </location>
</feature>
<proteinExistence type="predicted"/>
<feature type="region of interest" description="Disordered" evidence="1">
    <location>
        <begin position="178"/>
        <end position="215"/>
    </location>
</feature>
<dbReference type="PANTHER" id="PTHR46328:SF27">
    <property type="entry name" value="OS12G0287500 PROTEIN"/>
    <property type="match status" value="1"/>
</dbReference>
<dbReference type="Proteomes" id="UP000696485">
    <property type="component" value="Unassembled WGS sequence"/>
</dbReference>
<reference evidence="3" key="1">
    <citation type="journal article" date="2020" name="Fungal Divers.">
        <title>Resolving the Mortierellaceae phylogeny through synthesis of multi-gene phylogenetics and phylogenomics.</title>
        <authorList>
            <person name="Vandepol N."/>
            <person name="Liber J."/>
            <person name="Desiro A."/>
            <person name="Na H."/>
            <person name="Kennedy M."/>
            <person name="Barry K."/>
            <person name="Grigoriev I.V."/>
            <person name="Miller A.N."/>
            <person name="O'Donnell K."/>
            <person name="Stajich J.E."/>
            <person name="Bonito G."/>
        </authorList>
    </citation>
    <scope>NUCLEOTIDE SEQUENCE</scope>
    <source>
        <strain evidence="3">NVP1</strain>
    </source>
</reference>
<keyword evidence="4" id="KW-1185">Reference proteome</keyword>
<feature type="compositionally biased region" description="Polar residues" evidence="1">
    <location>
        <begin position="194"/>
        <end position="207"/>
    </location>
</feature>
<dbReference type="EMBL" id="JAAAUY010000300">
    <property type="protein sequence ID" value="KAF9331816.1"/>
    <property type="molecule type" value="Genomic_DNA"/>
</dbReference>
<dbReference type="Pfam" id="PF03101">
    <property type="entry name" value="FAR1"/>
    <property type="match status" value="1"/>
</dbReference>
<dbReference type="AlphaFoldDB" id="A0A9P5SJZ7"/>
<evidence type="ECO:0000313" key="4">
    <source>
        <dbReference type="Proteomes" id="UP000696485"/>
    </source>
</evidence>
<feature type="region of interest" description="Disordered" evidence="1">
    <location>
        <begin position="327"/>
        <end position="418"/>
    </location>
</feature>
<feature type="region of interest" description="Disordered" evidence="1">
    <location>
        <begin position="434"/>
        <end position="453"/>
    </location>
</feature>
<dbReference type="PANTHER" id="PTHR46328">
    <property type="entry name" value="FAR-RED IMPAIRED RESPONSIVE (FAR1) FAMILY PROTEIN-RELATED"/>
    <property type="match status" value="1"/>
</dbReference>
<evidence type="ECO:0000256" key="1">
    <source>
        <dbReference type="SAM" id="MobiDB-lite"/>
    </source>
</evidence>
<dbReference type="InterPro" id="IPR004330">
    <property type="entry name" value="FAR1_DNA_bnd_dom"/>
</dbReference>
<sequence>MTDPNDLNDNSRVLAISNNPGAGSLGTVVTRIATLKTHPAMISDPTKITASQSHTTSVPQASVHSALLQQQQQQLASLHDLSSFVNQQQMAPGLGQNMSGSSSRSTMTSGVSGDGPISEGLSVGDLSSQALQQQAQQAQQHAQHQAQLMLLQQQQAQQAQAQQMAQQQIQQQVQQQLQSAQSSPQLPQPPQLPTQVSDHSNGEGSSTQPPPPQAAGMNEELEVLVAPNKDLEFATLDLAQEYALRYAKSVGCAAIVKRTTKDKLGAVVQKDIACERQGIYRGGPKKSGEGDFKTKRCGCPWMISVGFSKRRGNRDGKRGRFTKVNLEHNHPLDPLPDENDIIGQARRPSKQGAGPKIRAPRAPKAQGSKGKAVTSDVDADADADVDAESSTISVLPIAGEDNANSGSHDANSESPAVVSTPLSNYDLQEFHPRESALPSSHATEDSHVPSTSFESPVQLETIDQSLQSTPQTNVPLTWEDLKAEVDQFDWRQQQDLMRMFRDLALHTRQYSQVPVITISRNMDAEIADVPYQLPQP</sequence>
<name>A0A9P5SJZ7_9FUNG</name>
<gene>
    <name evidence="3" type="ORF">BG006_005365</name>
</gene>
<accession>A0A9P5SJZ7</accession>
<feature type="compositionally biased region" description="Polar residues" evidence="1">
    <location>
        <begin position="402"/>
        <end position="414"/>
    </location>
</feature>
<comment type="caution">
    <text evidence="3">The sequence shown here is derived from an EMBL/GenBank/DDBJ whole genome shotgun (WGS) entry which is preliminary data.</text>
</comment>